<name>A0ABR6WAW1_9BACT</name>
<feature type="domain" description="Histidine kinase" evidence="7">
    <location>
        <begin position="190"/>
        <end position="416"/>
    </location>
</feature>
<dbReference type="Pfam" id="PF02518">
    <property type="entry name" value="HATPase_c"/>
    <property type="match status" value="1"/>
</dbReference>
<gene>
    <name evidence="9" type="ORF">FH603_3577</name>
</gene>
<dbReference type="InterPro" id="IPR035965">
    <property type="entry name" value="PAS-like_dom_sf"/>
</dbReference>
<dbReference type="EMBL" id="VFIA01000022">
    <property type="protein sequence ID" value="MBC3793061.1"/>
    <property type="molecule type" value="Genomic_DNA"/>
</dbReference>
<dbReference type="Proteomes" id="UP000700732">
    <property type="component" value="Unassembled WGS sequence"/>
</dbReference>
<dbReference type="RefSeq" id="WP_186738847.1">
    <property type="nucleotide sequence ID" value="NZ_VFIA01000022.1"/>
</dbReference>
<dbReference type="InterPro" id="IPR052162">
    <property type="entry name" value="Sensor_kinase/Photoreceptor"/>
</dbReference>
<evidence type="ECO:0000256" key="2">
    <source>
        <dbReference type="ARBA" id="ARBA00012438"/>
    </source>
</evidence>
<dbReference type="SMART" id="SM00388">
    <property type="entry name" value="HisKA"/>
    <property type="match status" value="1"/>
</dbReference>
<dbReference type="SUPFAM" id="SSF47384">
    <property type="entry name" value="Homodimeric domain of signal transducing histidine kinase"/>
    <property type="match status" value="1"/>
</dbReference>
<evidence type="ECO:0000259" key="7">
    <source>
        <dbReference type="PROSITE" id="PS50109"/>
    </source>
</evidence>
<dbReference type="PANTHER" id="PTHR43304">
    <property type="entry name" value="PHYTOCHROME-LIKE PROTEIN CPH1"/>
    <property type="match status" value="1"/>
</dbReference>
<dbReference type="InterPro" id="IPR036890">
    <property type="entry name" value="HATPase_C_sf"/>
</dbReference>
<keyword evidence="4" id="KW-0808">Transferase</keyword>
<keyword evidence="3" id="KW-0597">Phosphoprotein</keyword>
<keyword evidence="10" id="KW-1185">Reference proteome</keyword>
<dbReference type="Pfam" id="PF08447">
    <property type="entry name" value="PAS_3"/>
    <property type="match status" value="1"/>
</dbReference>
<dbReference type="PROSITE" id="PS50109">
    <property type="entry name" value="HIS_KIN"/>
    <property type="match status" value="1"/>
</dbReference>
<feature type="domain" description="PAC" evidence="8">
    <location>
        <begin position="111"/>
        <end position="165"/>
    </location>
</feature>
<dbReference type="SUPFAM" id="SSF55874">
    <property type="entry name" value="ATPase domain of HSP90 chaperone/DNA topoisomerase II/histidine kinase"/>
    <property type="match status" value="1"/>
</dbReference>
<dbReference type="PRINTS" id="PR00344">
    <property type="entry name" value="BCTRLSENSOR"/>
</dbReference>
<comment type="caution">
    <text evidence="9">The sequence shown here is derived from an EMBL/GenBank/DDBJ whole genome shotgun (WGS) entry which is preliminary data.</text>
</comment>
<evidence type="ECO:0000256" key="4">
    <source>
        <dbReference type="ARBA" id="ARBA00022679"/>
    </source>
</evidence>
<dbReference type="EC" id="2.7.13.3" evidence="2"/>
<keyword evidence="5" id="KW-0418">Kinase</keyword>
<dbReference type="PROSITE" id="PS50113">
    <property type="entry name" value="PAC"/>
    <property type="match status" value="1"/>
</dbReference>
<evidence type="ECO:0000313" key="10">
    <source>
        <dbReference type="Proteomes" id="UP000700732"/>
    </source>
</evidence>
<comment type="catalytic activity">
    <reaction evidence="1">
        <text>ATP + protein L-histidine = ADP + protein N-phospho-L-histidine.</text>
        <dbReference type="EC" id="2.7.13.3"/>
    </reaction>
</comment>
<dbReference type="CDD" id="cd00082">
    <property type="entry name" value="HisKA"/>
    <property type="match status" value="1"/>
</dbReference>
<dbReference type="InterPro" id="IPR036097">
    <property type="entry name" value="HisK_dim/P_sf"/>
</dbReference>
<dbReference type="SMART" id="SM00387">
    <property type="entry name" value="HATPase_c"/>
    <property type="match status" value="1"/>
</dbReference>
<keyword evidence="6" id="KW-0175">Coiled coil</keyword>
<feature type="coiled-coil region" evidence="6">
    <location>
        <begin position="153"/>
        <end position="187"/>
    </location>
</feature>
<dbReference type="Gene3D" id="3.30.565.10">
    <property type="entry name" value="Histidine kinase-like ATPase, C-terminal domain"/>
    <property type="match status" value="1"/>
</dbReference>
<evidence type="ECO:0000256" key="1">
    <source>
        <dbReference type="ARBA" id="ARBA00000085"/>
    </source>
</evidence>
<dbReference type="InterPro" id="IPR004358">
    <property type="entry name" value="Sig_transdc_His_kin-like_C"/>
</dbReference>
<evidence type="ECO:0000313" key="9">
    <source>
        <dbReference type="EMBL" id="MBC3793061.1"/>
    </source>
</evidence>
<evidence type="ECO:0000256" key="5">
    <source>
        <dbReference type="ARBA" id="ARBA00022777"/>
    </source>
</evidence>
<proteinExistence type="predicted"/>
<dbReference type="InterPro" id="IPR005467">
    <property type="entry name" value="His_kinase_dom"/>
</dbReference>
<dbReference type="InterPro" id="IPR013655">
    <property type="entry name" value="PAS_fold_3"/>
</dbReference>
<evidence type="ECO:0000256" key="3">
    <source>
        <dbReference type="ARBA" id="ARBA00022553"/>
    </source>
</evidence>
<dbReference type="Gene3D" id="1.10.287.130">
    <property type="match status" value="1"/>
</dbReference>
<dbReference type="Pfam" id="PF00512">
    <property type="entry name" value="HisKA"/>
    <property type="match status" value="1"/>
</dbReference>
<dbReference type="SUPFAM" id="SSF55785">
    <property type="entry name" value="PYP-like sensor domain (PAS domain)"/>
    <property type="match status" value="1"/>
</dbReference>
<sequence>MNRIPPNSPLIIDSVESSLRTVVSIDRDDRSIRDRLLLREAQFSQAQRMAGMASWEWYFGDTTILWSPEMYSFWGYEPGEIDVDLDSVAQSTHLDDLPILQHAISKALSGEDVEMEYRRFDKAGGEIFIHSVGKIIRNERAEAIGVFGIDMNVTKYKQQEMNLATLNRQLEEKNRELEMRNSALKSFSYVASHDLQEPLRKIYTFNSLILELEADQLSDQGQDYFRRSIAATERMQRLIKDLIAYSQTETGNELRQPVDLEVLFNQVKDEHQDAIISTGATFDVAPLPTVPVIEFMFRQLMHNLVGNALKYAQPDRPLIIRLTYEEIVGETGIDSFSIPSGRYHKLTVADNGIGFDTAYSRKIFELFQRLHGRNEYSGTGIGLAICQRIMESHKGTIIADGHPGKGATFTACWPVN</sequence>
<evidence type="ECO:0000256" key="6">
    <source>
        <dbReference type="SAM" id="Coils"/>
    </source>
</evidence>
<reference evidence="9 10" key="1">
    <citation type="submission" date="2019-06" db="EMBL/GenBank/DDBJ databases">
        <title>Spirosoma utsteinense sp. nov. isolated from Antarctic ice-free soils.</title>
        <authorList>
            <person name="Tahon G."/>
        </authorList>
    </citation>
    <scope>NUCLEOTIDE SEQUENCE [LARGE SCALE GENOMIC DNA]</scope>
    <source>
        <strain evidence="9 10">LMG 31447</strain>
    </source>
</reference>
<dbReference type="InterPro" id="IPR000700">
    <property type="entry name" value="PAS-assoc_C"/>
</dbReference>
<dbReference type="PANTHER" id="PTHR43304:SF1">
    <property type="entry name" value="PAC DOMAIN-CONTAINING PROTEIN"/>
    <property type="match status" value="1"/>
</dbReference>
<evidence type="ECO:0000259" key="8">
    <source>
        <dbReference type="PROSITE" id="PS50113"/>
    </source>
</evidence>
<dbReference type="Gene3D" id="3.30.450.20">
    <property type="entry name" value="PAS domain"/>
    <property type="match status" value="1"/>
</dbReference>
<accession>A0ABR6WAW1</accession>
<protein>
    <recommendedName>
        <fullName evidence="2">histidine kinase</fullName>
        <ecNumber evidence="2">2.7.13.3</ecNumber>
    </recommendedName>
</protein>
<dbReference type="InterPro" id="IPR003661">
    <property type="entry name" value="HisK_dim/P_dom"/>
</dbReference>
<dbReference type="InterPro" id="IPR003594">
    <property type="entry name" value="HATPase_dom"/>
</dbReference>
<organism evidence="9 10">
    <name type="scientific">Spirosoma utsteinense</name>
    <dbReference type="NCBI Taxonomy" id="2585773"/>
    <lineage>
        <taxon>Bacteria</taxon>
        <taxon>Pseudomonadati</taxon>
        <taxon>Bacteroidota</taxon>
        <taxon>Cytophagia</taxon>
        <taxon>Cytophagales</taxon>
        <taxon>Cytophagaceae</taxon>
        <taxon>Spirosoma</taxon>
    </lineage>
</organism>